<feature type="transmembrane region" description="Helical" evidence="1">
    <location>
        <begin position="100"/>
        <end position="126"/>
    </location>
</feature>
<evidence type="ECO:0000256" key="1">
    <source>
        <dbReference type="SAM" id="Phobius"/>
    </source>
</evidence>
<reference evidence="3 4" key="1">
    <citation type="submission" date="2018-06" db="EMBL/GenBank/DDBJ databases">
        <title>Genomic Encyclopedia of Type Strains, Phase IV (KMG-IV): sequencing the most valuable type-strain genomes for metagenomic binning, comparative biology and taxonomic classification.</title>
        <authorList>
            <person name="Goeker M."/>
        </authorList>
    </citation>
    <scope>NUCLEOTIDE SEQUENCE [LARGE SCALE GENOMIC DNA]</scope>
    <source>
        <strain evidence="3 4">DSM 15140</strain>
    </source>
</reference>
<evidence type="ECO:0000259" key="2">
    <source>
        <dbReference type="Pfam" id="PF13273"/>
    </source>
</evidence>
<comment type="caution">
    <text evidence="3">The sequence shown here is derived from an EMBL/GenBank/DDBJ whole genome shotgun (WGS) entry which is preliminary data.</text>
</comment>
<keyword evidence="1" id="KW-0812">Transmembrane</keyword>
<accession>A0A366EBQ7</accession>
<dbReference type="EMBL" id="QNRI01000003">
    <property type="protein sequence ID" value="RBO99762.1"/>
    <property type="molecule type" value="Genomic_DNA"/>
</dbReference>
<keyword evidence="1" id="KW-1133">Transmembrane helix</keyword>
<feature type="transmembrane region" description="Helical" evidence="1">
    <location>
        <begin position="7"/>
        <end position="30"/>
    </location>
</feature>
<protein>
    <submittedName>
        <fullName evidence="3">Uncharacterized protein DUF4064</fullName>
    </submittedName>
</protein>
<feature type="domain" description="DUF4064" evidence="2">
    <location>
        <begin position="2"/>
        <end position="107"/>
    </location>
</feature>
<keyword evidence="1" id="KW-0472">Membrane</keyword>
<proteinExistence type="predicted"/>
<dbReference type="Pfam" id="PF13273">
    <property type="entry name" value="DUF4064"/>
    <property type="match status" value="1"/>
</dbReference>
<dbReference type="InterPro" id="IPR025273">
    <property type="entry name" value="DUF4064"/>
</dbReference>
<dbReference type="Proteomes" id="UP000252254">
    <property type="component" value="Unassembled WGS sequence"/>
</dbReference>
<evidence type="ECO:0000313" key="4">
    <source>
        <dbReference type="Proteomes" id="UP000252254"/>
    </source>
</evidence>
<dbReference type="STRING" id="200904.GCA_900168775_03343"/>
<keyword evidence="4" id="KW-1185">Reference proteome</keyword>
<dbReference type="OrthoDB" id="2357232at2"/>
<sequence>MKRTAEIVLGIIGTVVYALSAAMGGFVIWLQNNPDFLEEITAQARADSPQMEIPDAQTLIDSLGSGGVVLLVASIIAVVAGIVAMILLKGNNRPKTAGIIFIATAVILPFIPGAPGIFVGIFYVIAGILALARKPKQDIATI</sequence>
<feature type="transmembrane region" description="Helical" evidence="1">
    <location>
        <begin position="68"/>
        <end position="88"/>
    </location>
</feature>
<gene>
    <name evidence="3" type="ORF">DES48_10388</name>
</gene>
<organism evidence="3 4">
    <name type="scientific">Paraliobacillus ryukyuensis</name>
    <dbReference type="NCBI Taxonomy" id="200904"/>
    <lineage>
        <taxon>Bacteria</taxon>
        <taxon>Bacillati</taxon>
        <taxon>Bacillota</taxon>
        <taxon>Bacilli</taxon>
        <taxon>Bacillales</taxon>
        <taxon>Bacillaceae</taxon>
        <taxon>Paraliobacillus</taxon>
    </lineage>
</organism>
<name>A0A366EBQ7_9BACI</name>
<dbReference type="RefSeq" id="WP_113867877.1">
    <property type="nucleotide sequence ID" value="NZ_BAABQN010000011.1"/>
</dbReference>
<dbReference type="AlphaFoldDB" id="A0A366EBQ7"/>
<evidence type="ECO:0000313" key="3">
    <source>
        <dbReference type="EMBL" id="RBO99762.1"/>
    </source>
</evidence>